<dbReference type="PANTHER" id="PTHR15909:SF0">
    <property type="entry name" value="LARGE RIBOSOMAL SUBUNIT PROTEIN BL35M"/>
    <property type="match status" value="1"/>
</dbReference>
<keyword evidence="5" id="KW-0496">Mitochondrion</keyword>
<accession>T1KNQ4</accession>
<evidence type="ECO:0000256" key="7">
    <source>
        <dbReference type="ARBA" id="ARBA00035273"/>
    </source>
</evidence>
<protein>
    <recommendedName>
        <fullName evidence="7">Large ribosomal subunit protein bL35m</fullName>
    </recommendedName>
    <alternativeName>
        <fullName evidence="8">39S ribosomal protein L35, mitochondrial</fullName>
    </alternativeName>
</protein>
<dbReference type="EnsemblMetazoa" id="tetur16g01820.1">
    <property type="protein sequence ID" value="tetur16g01820.1"/>
    <property type="gene ID" value="tetur16g01820"/>
</dbReference>
<dbReference type="PANTHER" id="PTHR15909">
    <property type="entry name" value="39S RIBOSOMAL PROTEIN L35, MITOCHONDRIAL"/>
    <property type="match status" value="1"/>
</dbReference>
<evidence type="ECO:0000256" key="4">
    <source>
        <dbReference type="ARBA" id="ARBA00022980"/>
    </source>
</evidence>
<dbReference type="GO" id="GO:0003735">
    <property type="term" value="F:structural constituent of ribosome"/>
    <property type="evidence" value="ECO:0007669"/>
    <property type="project" value="InterPro"/>
</dbReference>
<dbReference type="GO" id="GO:0005840">
    <property type="term" value="C:ribosome"/>
    <property type="evidence" value="ECO:0007669"/>
    <property type="project" value="UniProtKB-KW"/>
</dbReference>
<evidence type="ECO:0000256" key="5">
    <source>
        <dbReference type="ARBA" id="ARBA00023128"/>
    </source>
</evidence>
<keyword evidence="3" id="KW-0809">Transit peptide</keyword>
<reference evidence="9" key="2">
    <citation type="submission" date="2015-06" db="UniProtKB">
        <authorList>
            <consortium name="EnsemblMetazoa"/>
        </authorList>
    </citation>
    <scope>IDENTIFICATION</scope>
</reference>
<dbReference type="EMBL" id="CAEY01000277">
    <property type="status" value="NOT_ANNOTATED_CDS"/>
    <property type="molecule type" value="Genomic_DNA"/>
</dbReference>
<dbReference type="OrthoDB" id="5847109at2759"/>
<comment type="subcellular location">
    <subcellularLocation>
        <location evidence="1">Mitochondrion</location>
    </subcellularLocation>
</comment>
<dbReference type="eggNOG" id="KOG4316">
    <property type="taxonomic scope" value="Eukaryota"/>
</dbReference>
<dbReference type="STRING" id="32264.T1KNQ4"/>
<reference evidence="10" key="1">
    <citation type="submission" date="2011-08" db="EMBL/GenBank/DDBJ databases">
        <authorList>
            <person name="Rombauts S."/>
        </authorList>
    </citation>
    <scope>NUCLEOTIDE SEQUENCE</scope>
    <source>
        <strain evidence="10">London</strain>
    </source>
</reference>
<organism evidence="9 10">
    <name type="scientific">Tetranychus urticae</name>
    <name type="common">Two-spotted spider mite</name>
    <dbReference type="NCBI Taxonomy" id="32264"/>
    <lineage>
        <taxon>Eukaryota</taxon>
        <taxon>Metazoa</taxon>
        <taxon>Ecdysozoa</taxon>
        <taxon>Arthropoda</taxon>
        <taxon>Chelicerata</taxon>
        <taxon>Arachnida</taxon>
        <taxon>Acari</taxon>
        <taxon>Acariformes</taxon>
        <taxon>Trombidiformes</taxon>
        <taxon>Prostigmata</taxon>
        <taxon>Eleutherengona</taxon>
        <taxon>Raphignathae</taxon>
        <taxon>Tetranychoidea</taxon>
        <taxon>Tetranychidae</taxon>
        <taxon>Tetranychus</taxon>
    </lineage>
</organism>
<evidence type="ECO:0000256" key="1">
    <source>
        <dbReference type="ARBA" id="ARBA00004173"/>
    </source>
</evidence>
<proteinExistence type="inferred from homology"/>
<dbReference type="OMA" id="HLWRKPF"/>
<sequence>MLRSIVKSLIFNQSVLPHTPVGPSAISALQTRNIYYDRNTSQPHTHPEALKRYFRLRWGGWIRARPGFKRHLWRKPFWLRWWASQHIFVKKEECEILERMIAPKYKKSRYFVDDIYEPYHKRTNFDTCPPGRSRVSSSWVKTAQENL</sequence>
<dbReference type="HOGENOM" id="CLU_1670944_0_0_1"/>
<evidence type="ECO:0000256" key="3">
    <source>
        <dbReference type="ARBA" id="ARBA00022946"/>
    </source>
</evidence>
<evidence type="ECO:0000313" key="9">
    <source>
        <dbReference type="EnsemblMetazoa" id="tetur16g01820.1"/>
    </source>
</evidence>
<dbReference type="InterPro" id="IPR021137">
    <property type="entry name" value="Ribosomal_bL35-like"/>
</dbReference>
<evidence type="ECO:0000256" key="8">
    <source>
        <dbReference type="ARBA" id="ARBA00035418"/>
    </source>
</evidence>
<keyword evidence="10" id="KW-1185">Reference proteome</keyword>
<keyword evidence="6" id="KW-0687">Ribonucleoprotein</keyword>
<dbReference type="InterPro" id="IPR019338">
    <property type="entry name" value="Ribosomal_bL35m"/>
</dbReference>
<dbReference type="KEGG" id="tut:107365861"/>
<evidence type="ECO:0000256" key="2">
    <source>
        <dbReference type="ARBA" id="ARBA00006598"/>
    </source>
</evidence>
<dbReference type="AlphaFoldDB" id="T1KNQ4"/>
<dbReference type="GO" id="GO:0005739">
    <property type="term" value="C:mitochondrion"/>
    <property type="evidence" value="ECO:0007669"/>
    <property type="project" value="UniProtKB-SubCell"/>
</dbReference>
<dbReference type="GO" id="GO:0006412">
    <property type="term" value="P:translation"/>
    <property type="evidence" value="ECO:0007669"/>
    <property type="project" value="InterPro"/>
</dbReference>
<comment type="similarity">
    <text evidence="2">Belongs to the bacterial ribosomal protein bL35 family.</text>
</comment>
<evidence type="ECO:0000313" key="10">
    <source>
        <dbReference type="Proteomes" id="UP000015104"/>
    </source>
</evidence>
<keyword evidence="4" id="KW-0689">Ribosomal protein</keyword>
<evidence type="ECO:0000256" key="6">
    <source>
        <dbReference type="ARBA" id="ARBA00023274"/>
    </source>
</evidence>
<dbReference type="Pfam" id="PF01632">
    <property type="entry name" value="Ribosomal_L35p"/>
    <property type="match status" value="1"/>
</dbReference>
<gene>
    <name evidence="9" type="primary">107365861</name>
</gene>
<dbReference type="GO" id="GO:1990904">
    <property type="term" value="C:ribonucleoprotein complex"/>
    <property type="evidence" value="ECO:0007669"/>
    <property type="project" value="UniProtKB-KW"/>
</dbReference>
<name>T1KNQ4_TETUR</name>
<dbReference type="Proteomes" id="UP000015104">
    <property type="component" value="Unassembled WGS sequence"/>
</dbReference>